<dbReference type="Pfam" id="PF22659">
    <property type="entry name" value="YycE-like_C"/>
    <property type="match status" value="1"/>
</dbReference>
<name>A0A147K418_9BACI</name>
<comment type="caution">
    <text evidence="2">The sequence shown here is derived from an EMBL/GenBank/DDBJ whole genome shotgun (WGS) entry which is preliminary data.</text>
</comment>
<gene>
    <name evidence="2" type="ORF">Q75_17065</name>
</gene>
<dbReference type="InterPro" id="IPR058997">
    <property type="entry name" value="YycE-like_C"/>
</dbReference>
<dbReference type="AlphaFoldDB" id="A0A147K418"/>
<dbReference type="Gene3D" id="3.10.180.10">
    <property type="entry name" value="2,3-Dihydroxybiphenyl 1,2-Dioxygenase, domain 1"/>
    <property type="match status" value="1"/>
</dbReference>
<dbReference type="CDD" id="cd06587">
    <property type="entry name" value="VOC"/>
    <property type="match status" value="1"/>
</dbReference>
<dbReference type="SUPFAM" id="SSF54593">
    <property type="entry name" value="Glyoxalase/Bleomycin resistance protein/Dihydroxybiphenyl dioxygenase"/>
    <property type="match status" value="1"/>
</dbReference>
<organism evidence="2 3">
    <name type="scientific">Bacillus coahuilensis p1.1.43</name>
    <dbReference type="NCBI Taxonomy" id="1150625"/>
    <lineage>
        <taxon>Bacteria</taxon>
        <taxon>Bacillati</taxon>
        <taxon>Bacillota</taxon>
        <taxon>Bacilli</taxon>
        <taxon>Bacillales</taxon>
        <taxon>Bacillaceae</taxon>
        <taxon>Bacillus</taxon>
    </lineage>
</organism>
<evidence type="ECO:0000313" key="2">
    <source>
        <dbReference type="EMBL" id="KUP04024.1"/>
    </source>
</evidence>
<dbReference type="STRING" id="1150625.Q75_17065"/>
<evidence type="ECO:0000313" key="3">
    <source>
        <dbReference type="Proteomes" id="UP000074108"/>
    </source>
</evidence>
<dbReference type="OrthoDB" id="8018325at2"/>
<accession>A0A147K418</accession>
<dbReference type="InterPro" id="IPR037523">
    <property type="entry name" value="VOC_core"/>
</dbReference>
<keyword evidence="3" id="KW-1185">Reference proteome</keyword>
<dbReference type="EMBL" id="LDYG01000057">
    <property type="protein sequence ID" value="KUP04024.1"/>
    <property type="molecule type" value="Genomic_DNA"/>
</dbReference>
<dbReference type="InterPro" id="IPR029068">
    <property type="entry name" value="Glyas_Bleomycin-R_OHBP_Dase"/>
</dbReference>
<dbReference type="PROSITE" id="PS51819">
    <property type="entry name" value="VOC"/>
    <property type="match status" value="1"/>
</dbReference>
<evidence type="ECO:0000259" key="1">
    <source>
        <dbReference type="PROSITE" id="PS51819"/>
    </source>
</evidence>
<dbReference type="RefSeq" id="WP_059352102.1">
    <property type="nucleotide sequence ID" value="NZ_LDYG01000057.1"/>
</dbReference>
<dbReference type="PATRIC" id="fig|1150625.3.peg.3584"/>
<dbReference type="InterPro" id="IPR058998">
    <property type="entry name" value="YycE-like_N"/>
</dbReference>
<dbReference type="Proteomes" id="UP000074108">
    <property type="component" value="Unassembled WGS sequence"/>
</dbReference>
<protein>
    <recommendedName>
        <fullName evidence="1">VOC domain-containing protein</fullName>
    </recommendedName>
</protein>
<sequence length="131" mass="14853">MKAVQFRVARPTDQMDKLITFYEQGLGLSRVGEFHDHNGYDGVMFGIPGTPYHVEFTSHKDGSPCIAQTKDQLLVFYIEEMRDIVSITARMKSIGYDPCTPENPYWEDKGITFEDADGFRVVLMNTGGLSY</sequence>
<feature type="domain" description="VOC" evidence="1">
    <location>
        <begin position="2"/>
        <end position="126"/>
    </location>
</feature>
<dbReference type="Pfam" id="PF22658">
    <property type="entry name" value="YycE-like_N"/>
    <property type="match status" value="1"/>
</dbReference>
<proteinExistence type="predicted"/>
<reference evidence="2 3" key="1">
    <citation type="journal article" date="2016" name="Front. Microbiol.">
        <title>Microevolution Analysis of Bacillus coahuilensis Unveils Differences in Phosphorus Acquisition Strategies and Their Regulation.</title>
        <authorList>
            <person name="Gomez-Lunar Z."/>
            <person name="Hernandez-Gonzalez I."/>
            <person name="Rodriguez-Torres M.D."/>
            <person name="Souza V."/>
            <person name="Olmedo-Alvarez G."/>
        </authorList>
    </citation>
    <scope>NUCLEOTIDE SEQUENCE [LARGE SCALE GENOMIC DNA]</scope>
    <source>
        <strain evidence="3">p1.1.43</strain>
    </source>
</reference>